<evidence type="ECO:0000259" key="2">
    <source>
        <dbReference type="Pfam" id="PF08603"/>
    </source>
</evidence>
<dbReference type="InterPro" id="IPR016098">
    <property type="entry name" value="CAP/MinC_C"/>
</dbReference>
<feature type="domain" description="Adenylate cyclase-associated CAP C-terminal" evidence="2">
    <location>
        <begin position="146"/>
        <end position="215"/>
    </location>
</feature>
<organism evidence="3">
    <name type="scientific">Hanusia phi</name>
    <dbReference type="NCBI Taxonomy" id="3032"/>
    <lineage>
        <taxon>Eukaryota</taxon>
        <taxon>Cryptophyceae</taxon>
        <taxon>Pyrenomonadales</taxon>
        <taxon>Geminigeraceae</taxon>
        <taxon>Hanusia</taxon>
    </lineage>
</organism>
<dbReference type="EMBL" id="HBEO01002094">
    <property type="protein sequence ID" value="CAD8467685.1"/>
    <property type="molecule type" value="Transcribed_RNA"/>
</dbReference>
<evidence type="ECO:0000256" key="1">
    <source>
        <dbReference type="SAM" id="MobiDB-lite"/>
    </source>
</evidence>
<proteinExistence type="predicted"/>
<dbReference type="Gene3D" id="2.160.20.70">
    <property type="match status" value="1"/>
</dbReference>
<evidence type="ECO:0000313" key="3">
    <source>
        <dbReference type="EMBL" id="CAD8467685.1"/>
    </source>
</evidence>
<feature type="region of interest" description="Disordered" evidence="1">
    <location>
        <begin position="1"/>
        <end position="36"/>
    </location>
</feature>
<dbReference type="SUPFAM" id="SSF69340">
    <property type="entry name" value="C-terminal domain of adenylylcyclase associated protein"/>
    <property type="match status" value="1"/>
</dbReference>
<name>A0A7S0DWS7_9CRYP</name>
<dbReference type="GO" id="GO:0003779">
    <property type="term" value="F:actin binding"/>
    <property type="evidence" value="ECO:0007669"/>
    <property type="project" value="InterPro"/>
</dbReference>
<dbReference type="GO" id="GO:0007010">
    <property type="term" value="P:cytoskeleton organization"/>
    <property type="evidence" value="ECO:0007669"/>
    <property type="project" value="InterPro"/>
</dbReference>
<protein>
    <recommendedName>
        <fullName evidence="2">Adenylate cyclase-associated CAP C-terminal domain-containing protein</fullName>
    </recommendedName>
</protein>
<dbReference type="InterPro" id="IPR036223">
    <property type="entry name" value="CAP_C_sf"/>
</dbReference>
<gene>
    <name evidence="3" type="ORF">HPHI1048_LOCUS1514</name>
</gene>
<dbReference type="AlphaFoldDB" id="A0A7S0DWS7"/>
<dbReference type="InterPro" id="IPR013912">
    <property type="entry name" value="Adenylate_cyclase-assoc_CAP_C"/>
</dbReference>
<feature type="compositionally biased region" description="Gly residues" evidence="1">
    <location>
        <begin position="16"/>
        <end position="25"/>
    </location>
</feature>
<reference evidence="3" key="1">
    <citation type="submission" date="2021-01" db="EMBL/GenBank/DDBJ databases">
        <authorList>
            <person name="Corre E."/>
            <person name="Pelletier E."/>
            <person name="Niang G."/>
            <person name="Scheremetjew M."/>
            <person name="Finn R."/>
            <person name="Kale V."/>
            <person name="Holt S."/>
            <person name="Cochrane G."/>
            <person name="Meng A."/>
            <person name="Brown T."/>
            <person name="Cohen L."/>
        </authorList>
    </citation>
    <scope>NUCLEOTIDE SEQUENCE</scope>
    <source>
        <strain evidence="3">CCMP325</strain>
    </source>
</reference>
<sequence>MSWHDSIFGDVDSLSRGGGGAGGAGTASKSHEQRMAESLPLSIGGRRAAGIEEMLERFRSNNKTLMHKLYSLGVNEIEKDRASEVRMVPTRAVVEGELNQCWVIKGHHAMSLTDPQSTIHNEGLDVMFYANGWEGDMRDEEASLQSCQFVVRGETNFLSIERCTNCIVALDSVMEAVLIVDCSNVIVMLGSDVPPVTVKDSVGVEIVMGKQKRRDEVPIETKNSCGCFLSIVEAKADPILANELLLSRKRNADMIPDHMITTIDNGAIFTVCKTEEATLNQAHVLMATNYNIMPNEL</sequence>
<dbReference type="Pfam" id="PF08603">
    <property type="entry name" value="CAP_C"/>
    <property type="match status" value="1"/>
</dbReference>
<accession>A0A7S0DWS7</accession>